<dbReference type="Pfam" id="PF25037">
    <property type="entry name" value="VPS13_C"/>
    <property type="match status" value="1"/>
</dbReference>
<evidence type="ECO:0000256" key="1">
    <source>
        <dbReference type="ARBA" id="ARBA00006545"/>
    </source>
</evidence>
<dbReference type="PANTHER" id="PTHR16166:SF93">
    <property type="entry name" value="INTERMEMBRANE LIPID TRANSFER PROTEIN VPS13"/>
    <property type="match status" value="1"/>
</dbReference>
<dbReference type="Proteomes" id="UP000095287">
    <property type="component" value="Unplaced"/>
</dbReference>
<comment type="similarity">
    <text evidence="1">Belongs to the VPS13 family.</text>
</comment>
<dbReference type="InterPro" id="IPR009543">
    <property type="entry name" value="VPS13_VAB"/>
</dbReference>
<feature type="domain" description="Intermembrane lipid transfer protein VPS13-like C-terminal" evidence="3">
    <location>
        <begin position="1082"/>
        <end position="1199"/>
    </location>
</feature>
<dbReference type="PANTHER" id="PTHR16166">
    <property type="entry name" value="VACUOLAR PROTEIN SORTING-ASSOCIATED PROTEIN VPS13"/>
    <property type="match status" value="1"/>
</dbReference>
<dbReference type="GO" id="GO:0006623">
    <property type="term" value="P:protein targeting to vacuole"/>
    <property type="evidence" value="ECO:0007669"/>
    <property type="project" value="TreeGrafter"/>
</dbReference>
<evidence type="ECO:0000313" key="4">
    <source>
        <dbReference type="Proteomes" id="UP000095287"/>
    </source>
</evidence>
<dbReference type="InterPro" id="IPR056748">
    <property type="entry name" value="VPS13-like_C"/>
</dbReference>
<feature type="domain" description="Vacuolar protein sorting-associated protein 13 VPS13 adaptor binding" evidence="2">
    <location>
        <begin position="33"/>
        <end position="295"/>
    </location>
</feature>
<sequence length="1219" mass="134722">MEYDGVVYKAVIEFPENRTDLGVALFECEDASKNMYLGLHWSTEHSKLMCQLYCPFWILNNTGKTLRYLESASSGVLPRSGSCTPCKKNRHESKADLAVLHEPDRNPILLPFADKNFLTKKKARLQVETSQWSDEFPLDVVGNSGRIVCKSNEGYDFEVTIDIQLCQSGLTKIVTLSPFYLLYNNSKFDLEAKEFSQDEWVKLPAQSCSGLWPKQKEKRKLIMGRYAGTEEESVMFPFTENFESFCRIDNDYLGLQVTCSVGEASSVVHLEPFLPGMVPVLVINHTDMPLEFCQKGAASMKTLGANETCFYTWTDVLSKRILYWKMGTYEQEAVLHKNDLRRFLPDNTHGYCMSMSFLYGRQRVLMLTTDTVMAEMAFEAYEVEQITQSIEITLAGLSLSVVDNGTSQEIIHMAMSSSDVVWERQQKYRFKPLALKNMAVFENAYQQWLVGGRPDGFVAVDKYHVDFDKMVMKTKKNIVQKIRRGFETGFWMQYRTSPHQTQIHMKMSHLQIDNQLPACVFPVVLAVVPPPKSVIADSAPKPFLEFSFLMRQSEHSNVVQVQYLRVLIQEFAVQVDQGLINALLQLTAGSTNVQPYNKELFDKDLAVTKAQLSDRAVSTASTQQKAYYDDLHISPLMIHLSFSQGGASKKGENDSLPIQSEFINVILKSVGVSVTELQDVVFKLAYFERQYVFYNRLQLQAEIQSHYMMQAVKQLYVLVLGLDIIGNPFGLVRDLSTGVEDLFYQPFQGLIQGPEEFAEGVALGVQSLFGHAVGGAAGAVSRITGTVGKGVAALTFDDEYQRKRQEALNRKPQNFSEGMARGAKGLTQGVYDGVTGVFMKPIEGARDGGAGGFAKGLGKGLIGVVTRPVSGVVDFASSSFDAVKTVASTSEAAKPIRPPRLYVLVLGLDIIGNPFGLVRDLSTGVEDLFYQPFQGLIQGPEEFAEGVALGVQSLFGHAVGGAAGAVSRITGTVGKGVAALTFDDEYQRKRQEALNRKPQNFSEGMARGAKGLTQGVYDGVTGVFMKPIEGARDGGAGGFAKGLGKGLIGVVTRPVSGVVDFASSSFDAVKTVASTSEAAKPIRPPRVILSDQIIRPYSPRDAVGSKIFRDTDRGKYADTDHFIVHAPISEKCVFIVTDNRVLLSRKHDVMGVWNADWVMTYAEIKAPERSPKGIRVLLKNPKKGFLGIGSTNGKLVEFVDAKVADNIHTKMTAAYEKAC</sequence>
<dbReference type="GO" id="GO:0045053">
    <property type="term" value="P:protein retention in Golgi apparatus"/>
    <property type="evidence" value="ECO:0007669"/>
    <property type="project" value="TreeGrafter"/>
</dbReference>
<protein>
    <submittedName>
        <fullName evidence="5">VPS13_C domain-containing protein</fullName>
    </submittedName>
</protein>
<dbReference type="AlphaFoldDB" id="A0A1I8A6M1"/>
<evidence type="ECO:0000259" key="2">
    <source>
        <dbReference type="Pfam" id="PF25036"/>
    </source>
</evidence>
<accession>A0A1I8A6M1</accession>
<proteinExistence type="inferred from homology"/>
<dbReference type="WBParaSite" id="L893_g33540.t1">
    <property type="protein sequence ID" value="L893_g33540.t1"/>
    <property type="gene ID" value="L893_g33540"/>
</dbReference>
<reference evidence="5" key="1">
    <citation type="submission" date="2016-11" db="UniProtKB">
        <authorList>
            <consortium name="WormBaseParasite"/>
        </authorList>
    </citation>
    <scope>IDENTIFICATION</scope>
</reference>
<name>A0A1I8A6M1_9BILA</name>
<dbReference type="InterPro" id="IPR026847">
    <property type="entry name" value="VPS13"/>
</dbReference>
<keyword evidence="4" id="KW-1185">Reference proteome</keyword>
<dbReference type="Pfam" id="PF25036">
    <property type="entry name" value="VPS13_VAB"/>
    <property type="match status" value="1"/>
</dbReference>
<evidence type="ECO:0000313" key="5">
    <source>
        <dbReference type="WBParaSite" id="L893_g33540.t1"/>
    </source>
</evidence>
<evidence type="ECO:0000259" key="3">
    <source>
        <dbReference type="Pfam" id="PF25037"/>
    </source>
</evidence>
<organism evidence="4 5">
    <name type="scientific">Steinernema glaseri</name>
    <dbReference type="NCBI Taxonomy" id="37863"/>
    <lineage>
        <taxon>Eukaryota</taxon>
        <taxon>Metazoa</taxon>
        <taxon>Ecdysozoa</taxon>
        <taxon>Nematoda</taxon>
        <taxon>Chromadorea</taxon>
        <taxon>Rhabditida</taxon>
        <taxon>Tylenchina</taxon>
        <taxon>Panagrolaimomorpha</taxon>
        <taxon>Strongyloidoidea</taxon>
        <taxon>Steinernematidae</taxon>
        <taxon>Steinernema</taxon>
    </lineage>
</organism>